<evidence type="ECO:0000256" key="1">
    <source>
        <dbReference type="SAM" id="Phobius"/>
    </source>
</evidence>
<feature type="transmembrane region" description="Helical" evidence="1">
    <location>
        <begin position="12"/>
        <end position="29"/>
    </location>
</feature>
<accession>A0A3G4ZPW0</accession>
<organism evidence="2">
    <name type="scientific">Terrestrivirus sp</name>
    <dbReference type="NCBI Taxonomy" id="2487775"/>
    <lineage>
        <taxon>Viruses</taxon>
        <taxon>Varidnaviria</taxon>
        <taxon>Bamfordvirae</taxon>
        <taxon>Nucleocytoviricota</taxon>
        <taxon>Megaviricetes</taxon>
        <taxon>Imitervirales</taxon>
        <taxon>Mimiviridae</taxon>
        <taxon>Klosneuvirinae</taxon>
    </lineage>
</organism>
<evidence type="ECO:0000313" key="2">
    <source>
        <dbReference type="EMBL" id="AYV75643.1"/>
    </source>
</evidence>
<keyword evidence="1" id="KW-0812">Transmembrane</keyword>
<keyword evidence="1" id="KW-0472">Membrane</keyword>
<protein>
    <submittedName>
        <fullName evidence="2">Uncharacterized protein</fullName>
    </submittedName>
</protein>
<keyword evidence="1" id="KW-1133">Transmembrane helix</keyword>
<reference evidence="2" key="1">
    <citation type="submission" date="2018-10" db="EMBL/GenBank/DDBJ databases">
        <title>Hidden diversity of soil giant viruses.</title>
        <authorList>
            <person name="Schulz F."/>
            <person name="Alteio L."/>
            <person name="Goudeau D."/>
            <person name="Ryan E.M."/>
            <person name="Malmstrom R.R."/>
            <person name="Blanchard J."/>
            <person name="Woyke T."/>
        </authorList>
    </citation>
    <scope>NUCLEOTIDE SEQUENCE</scope>
    <source>
        <strain evidence="2">TEV1</strain>
    </source>
</reference>
<dbReference type="EMBL" id="MK071980">
    <property type="protein sequence ID" value="AYV75643.1"/>
    <property type="molecule type" value="Genomic_DNA"/>
</dbReference>
<gene>
    <name evidence="2" type="ORF">Terrestrivirus2_151</name>
</gene>
<sequence>MLFGLTSGDFALLIVAGSVFGYVGYYLYLQLYKRYLLLMTQLNKVTTFIDRLDNLQNSLTYLVDQNVDANECSYSNWKPSKTSYDIKNNNQYTFNDELNENFKPKNSTGSILNKLLPNENNAQYYAILGSLTPFLWSYFKDYVTSRAFPTISTTNFNPAEFMKENPEITTKLQQKFVDPNFNVANFNIGEFVKENPDIATKLVEKVGGFKQEPANLNNAVLGGKYKVSPWVNSTVEPDNWANEKVYNPDYIAGTMGSTGVVGPMAPNILKNYKNMYGGFTEGYMGMEGNPIIKTMYMCPGCPGCFSCPSVDTNVKHSEPDKCSGCLKCVNDQNCTEHEAAIPKNYAEPGLSIPKFNKSFGGLKSIESTEYDECAYKSPKQSSNGTKLADADVNKINMSIEI</sequence>
<name>A0A3G4ZPW0_9VIRU</name>
<proteinExistence type="predicted"/>